<dbReference type="Proteomes" id="UP001652640">
    <property type="component" value="Chromosome 9"/>
</dbReference>
<organism evidence="2 3">
    <name type="scientific">Odocoileus virginianus</name>
    <name type="common">White-tailed deer</name>
    <dbReference type="NCBI Taxonomy" id="9874"/>
    <lineage>
        <taxon>Eukaryota</taxon>
        <taxon>Metazoa</taxon>
        <taxon>Chordata</taxon>
        <taxon>Craniata</taxon>
        <taxon>Vertebrata</taxon>
        <taxon>Euteleostomi</taxon>
        <taxon>Mammalia</taxon>
        <taxon>Eutheria</taxon>
        <taxon>Laurasiatheria</taxon>
        <taxon>Artiodactyla</taxon>
        <taxon>Ruminantia</taxon>
        <taxon>Pecora</taxon>
        <taxon>Cervidae</taxon>
        <taxon>Odocoileinae</taxon>
        <taxon>Odocoileus</taxon>
    </lineage>
</organism>
<evidence type="ECO:0000313" key="2">
    <source>
        <dbReference type="Proteomes" id="UP001652640"/>
    </source>
</evidence>
<sequence>MPRYRFRQSQLIIPCWCKRMPRCACGYEFIDYWTSDLIELEITGENLRALNVTRENPEQGTNKPTLVPVPSASRFSGEEGNGSAPTFAPFGVWTGGAPSARGGPDRCLSPPFSPTSWFCTRIQSLHGSPGGQTRRAIPIRRFLAGAEGQIDGGAWALGARSSELSPDPGSLVARRGRRGLGLQSAVSEIPRSTCSLVAFPGGKQTLVDTPRRA</sequence>
<reference evidence="2" key="1">
    <citation type="journal article" date="2022" name="J. Hered.">
        <title>A De Novo Chromosome-Level Genome Assembly of the White-Tailed Deer, Odocoileus Virginianus.</title>
        <authorList>
            <person name="London E.W."/>
            <person name="Roca A.L."/>
            <person name="Novakofski J.E."/>
            <person name="Mateus-Pinilla N.E."/>
        </authorList>
    </citation>
    <scope>NUCLEOTIDE SEQUENCE [LARGE SCALE GENOMIC DNA]</scope>
</reference>
<name>A0ABM4IJD2_ODOVR</name>
<protein>
    <submittedName>
        <fullName evidence="3">Uncharacterized protein</fullName>
    </submittedName>
</protein>
<accession>A0ABM4IJD2</accession>
<feature type="region of interest" description="Disordered" evidence="1">
    <location>
        <begin position="54"/>
        <end position="89"/>
    </location>
</feature>
<gene>
    <name evidence="3" type="primary">LOC139036482</name>
</gene>
<evidence type="ECO:0000313" key="3">
    <source>
        <dbReference type="RefSeq" id="XP_070327935.1"/>
    </source>
</evidence>
<dbReference type="RefSeq" id="XP_070327935.1">
    <property type="nucleotide sequence ID" value="XM_070471834.1"/>
</dbReference>
<reference evidence="3" key="2">
    <citation type="submission" date="2025-08" db="UniProtKB">
        <authorList>
            <consortium name="RefSeq"/>
        </authorList>
    </citation>
    <scope>IDENTIFICATION</scope>
    <source>
        <tissue evidence="3">Tongue muscle</tissue>
    </source>
</reference>
<keyword evidence="2" id="KW-1185">Reference proteome</keyword>
<evidence type="ECO:0000256" key="1">
    <source>
        <dbReference type="SAM" id="MobiDB-lite"/>
    </source>
</evidence>
<proteinExistence type="predicted"/>
<dbReference type="GeneID" id="139036482"/>